<keyword evidence="1" id="KW-0547">Nucleotide-binding</keyword>
<keyword evidence="7" id="KW-1185">Reference proteome</keyword>
<dbReference type="CDD" id="cd00009">
    <property type="entry name" value="AAA"/>
    <property type="match status" value="1"/>
</dbReference>
<proteinExistence type="inferred from homology"/>
<sequence>MLESAYEKITLLINEMEKVILGKREVLQMTVTAFLAGGHVLLEDIPGVGKTTMIKTLAKATHGEFNRIQFTPDLLPNDILGVSIFNTVSQSFEFHKGPIFTTVLLADEINRTTPRTQAALLEAMSEKHVTIDNHTYPLDEHFFVLATQNPLDYEGTYPLPEAQLDRFLFKLKIGYPEFPDELRLVMQQTGNEVNQVQQIMDASDISQLKKMVEEVYVDPQVARYALQLVHATRNHDGIALGVSPRGSVAFIRAAKAFALTQGRGYVSPNDLQQILPATFGHRLLLKGGISPSNEQLEELFTQILRRVPVPVRKS</sequence>
<protein>
    <submittedName>
        <fullName evidence="6">AAA family ATPase</fullName>
    </submittedName>
</protein>
<dbReference type="InterPro" id="IPR011703">
    <property type="entry name" value="ATPase_AAA-3"/>
</dbReference>
<accession>A0A1E5H4A1</accession>
<dbReference type="Proteomes" id="UP000095094">
    <property type="component" value="Unassembled WGS sequence"/>
</dbReference>
<dbReference type="Gene3D" id="1.10.8.80">
    <property type="entry name" value="Magnesium chelatase subunit I, C-Terminal domain"/>
    <property type="match status" value="1"/>
</dbReference>
<feature type="domain" description="ATPase AAA-3" evidence="4">
    <location>
        <begin position="39"/>
        <end position="169"/>
    </location>
</feature>
<dbReference type="GO" id="GO:0016887">
    <property type="term" value="F:ATP hydrolysis activity"/>
    <property type="evidence" value="ECO:0007669"/>
    <property type="project" value="InterPro"/>
</dbReference>
<gene>
    <name evidence="6" type="ORF">BCR25_14790</name>
</gene>
<evidence type="ECO:0000313" key="7">
    <source>
        <dbReference type="Proteomes" id="UP000095094"/>
    </source>
</evidence>
<comment type="similarity">
    <text evidence="3">Belongs to the MoxR family.</text>
</comment>
<dbReference type="Pfam" id="PF07726">
    <property type="entry name" value="AAA_3"/>
    <property type="match status" value="1"/>
</dbReference>
<dbReference type="PANTHER" id="PTHR42759:SF5">
    <property type="entry name" value="METHANOL DEHYDROGENASE REGULATOR"/>
    <property type="match status" value="1"/>
</dbReference>
<dbReference type="SUPFAM" id="SSF52540">
    <property type="entry name" value="P-loop containing nucleoside triphosphate hydrolases"/>
    <property type="match status" value="1"/>
</dbReference>
<dbReference type="Pfam" id="PF17863">
    <property type="entry name" value="AAA_lid_2"/>
    <property type="match status" value="1"/>
</dbReference>
<dbReference type="InterPro" id="IPR050764">
    <property type="entry name" value="CbbQ/NirQ/NorQ/GpvN"/>
</dbReference>
<dbReference type="FunFam" id="3.40.50.300:FF:000640">
    <property type="entry name" value="MoxR family ATPase"/>
    <property type="match status" value="1"/>
</dbReference>
<keyword evidence="2" id="KW-0067">ATP-binding</keyword>
<feature type="domain" description="ChlI/MoxR AAA lid" evidence="5">
    <location>
        <begin position="231"/>
        <end position="286"/>
    </location>
</feature>
<evidence type="ECO:0000313" key="6">
    <source>
        <dbReference type="EMBL" id="OEG19712.1"/>
    </source>
</evidence>
<organism evidence="6 7">
    <name type="scientific">Enterococcus termitis</name>
    <dbReference type="NCBI Taxonomy" id="332950"/>
    <lineage>
        <taxon>Bacteria</taxon>
        <taxon>Bacillati</taxon>
        <taxon>Bacillota</taxon>
        <taxon>Bacilli</taxon>
        <taxon>Lactobacillales</taxon>
        <taxon>Enterococcaceae</taxon>
        <taxon>Enterococcus</taxon>
    </lineage>
</organism>
<dbReference type="GO" id="GO:0005524">
    <property type="term" value="F:ATP binding"/>
    <property type="evidence" value="ECO:0007669"/>
    <property type="project" value="UniProtKB-KW"/>
</dbReference>
<evidence type="ECO:0000256" key="1">
    <source>
        <dbReference type="ARBA" id="ARBA00022741"/>
    </source>
</evidence>
<comment type="caution">
    <text evidence="6">The sequence shown here is derived from an EMBL/GenBank/DDBJ whole genome shotgun (WGS) entry which is preliminary data.</text>
</comment>
<dbReference type="PATRIC" id="fig|332950.4.peg.1228"/>
<reference evidence="7" key="1">
    <citation type="submission" date="2016-09" db="EMBL/GenBank/DDBJ databases">
        <authorList>
            <person name="Gulvik C.A."/>
        </authorList>
    </citation>
    <scope>NUCLEOTIDE SEQUENCE [LARGE SCALE GENOMIC DNA]</scope>
    <source>
        <strain evidence="7">LMG 8895</strain>
    </source>
</reference>
<dbReference type="EMBL" id="MIJY01000003">
    <property type="protein sequence ID" value="OEG19712.1"/>
    <property type="molecule type" value="Genomic_DNA"/>
</dbReference>
<evidence type="ECO:0000259" key="4">
    <source>
        <dbReference type="Pfam" id="PF07726"/>
    </source>
</evidence>
<dbReference type="OrthoDB" id="9808397at2"/>
<dbReference type="PANTHER" id="PTHR42759">
    <property type="entry name" value="MOXR FAMILY PROTEIN"/>
    <property type="match status" value="1"/>
</dbReference>
<dbReference type="PIRSF" id="PIRSF002849">
    <property type="entry name" value="AAA_ATPase_chaperone_MoxR_prd"/>
    <property type="match status" value="1"/>
</dbReference>
<dbReference type="RefSeq" id="WP_069662326.1">
    <property type="nucleotide sequence ID" value="NZ_JBHUJJ010000001.1"/>
</dbReference>
<dbReference type="InterPro" id="IPR027417">
    <property type="entry name" value="P-loop_NTPase"/>
</dbReference>
<evidence type="ECO:0000256" key="3">
    <source>
        <dbReference type="ARBA" id="ARBA00061607"/>
    </source>
</evidence>
<evidence type="ECO:0000259" key="5">
    <source>
        <dbReference type="Pfam" id="PF17863"/>
    </source>
</evidence>
<dbReference type="AlphaFoldDB" id="A0A1E5H4A1"/>
<dbReference type="InterPro" id="IPR041628">
    <property type="entry name" value="ChlI/MoxR_AAA_lid"/>
</dbReference>
<dbReference type="Gene3D" id="3.40.50.300">
    <property type="entry name" value="P-loop containing nucleotide triphosphate hydrolases"/>
    <property type="match status" value="1"/>
</dbReference>
<name>A0A1E5H4A1_9ENTE</name>
<evidence type="ECO:0000256" key="2">
    <source>
        <dbReference type="ARBA" id="ARBA00022840"/>
    </source>
</evidence>